<reference evidence="3 4" key="1">
    <citation type="submission" date="2020-03" db="EMBL/GenBank/DDBJ databases">
        <title>Soil Listeria distribution.</title>
        <authorList>
            <person name="Liao J."/>
            <person name="Wiedmann M."/>
        </authorList>
    </citation>
    <scope>NUCLEOTIDE SEQUENCE [LARGE SCALE GENOMIC DNA]</scope>
    <source>
        <strain evidence="2 4">FSL L7-1299</strain>
        <strain evidence="1 3">FSL L7-1658</strain>
    </source>
</reference>
<gene>
    <name evidence="1" type="ORF">HB836_11025</name>
    <name evidence="2" type="ORF">HB904_16820</name>
</gene>
<dbReference type="RefSeq" id="WP_185406269.1">
    <property type="nucleotide sequence ID" value="NZ_JAARPT010000006.1"/>
</dbReference>
<organism evidence="1 3">
    <name type="scientific">Listeria booriae</name>
    <dbReference type="NCBI Taxonomy" id="1552123"/>
    <lineage>
        <taxon>Bacteria</taxon>
        <taxon>Bacillati</taxon>
        <taxon>Bacillota</taxon>
        <taxon>Bacilli</taxon>
        <taxon>Bacillales</taxon>
        <taxon>Listeriaceae</taxon>
        <taxon>Listeria</taxon>
    </lineage>
</organism>
<comment type="caution">
    <text evidence="1">The sequence shown here is derived from an EMBL/GenBank/DDBJ whole genome shotgun (WGS) entry which is preliminary data.</text>
</comment>
<dbReference type="EMBL" id="JAARPT010000006">
    <property type="protein sequence ID" value="MBC1402110.1"/>
    <property type="molecule type" value="Genomic_DNA"/>
</dbReference>
<dbReference type="EMBL" id="JAARSH010000015">
    <property type="protein sequence ID" value="MBC1617842.1"/>
    <property type="molecule type" value="Genomic_DNA"/>
</dbReference>
<accession>A0A841YPG8</accession>
<evidence type="ECO:0000313" key="2">
    <source>
        <dbReference type="EMBL" id="MBC1617842.1"/>
    </source>
</evidence>
<evidence type="ECO:0000313" key="1">
    <source>
        <dbReference type="EMBL" id="MBC1402110.1"/>
    </source>
</evidence>
<dbReference type="Proteomes" id="UP000574104">
    <property type="component" value="Unassembled WGS sequence"/>
</dbReference>
<protein>
    <submittedName>
        <fullName evidence="1">Uncharacterized protein</fullName>
    </submittedName>
</protein>
<name>A0A841YPG8_9LIST</name>
<dbReference type="Proteomes" id="UP000544413">
    <property type="component" value="Unassembled WGS sequence"/>
</dbReference>
<proteinExistence type="predicted"/>
<evidence type="ECO:0000313" key="3">
    <source>
        <dbReference type="Proteomes" id="UP000544413"/>
    </source>
</evidence>
<dbReference type="AlphaFoldDB" id="A0A841YPG8"/>
<evidence type="ECO:0000313" key="4">
    <source>
        <dbReference type="Proteomes" id="UP000574104"/>
    </source>
</evidence>
<sequence>MEESFKEFLERQIPKEMEQAFNKGELVIYFHKDKGGNNIPFMFGTGLPLLFDKKSWEKINNDFPETVNNLYALVQGVVFKLDSKVVANKLR</sequence>